<keyword evidence="3" id="KW-1185">Reference proteome</keyword>
<organism evidence="2 3">
    <name type="scientific">Blautia faecis</name>
    <dbReference type="NCBI Taxonomy" id="871665"/>
    <lineage>
        <taxon>Bacteria</taxon>
        <taxon>Bacillati</taxon>
        <taxon>Bacillota</taxon>
        <taxon>Clostridia</taxon>
        <taxon>Lachnospirales</taxon>
        <taxon>Lachnospiraceae</taxon>
        <taxon>Blautia</taxon>
    </lineage>
</organism>
<dbReference type="RefSeq" id="WP_148462282.1">
    <property type="nucleotide sequence ID" value="NZ_JAAITS010000091.1"/>
</dbReference>
<keyword evidence="1" id="KW-0472">Membrane</keyword>
<feature type="transmembrane region" description="Helical" evidence="1">
    <location>
        <begin position="48"/>
        <end position="65"/>
    </location>
</feature>
<evidence type="ECO:0000313" key="2">
    <source>
        <dbReference type="EMBL" id="NSG87603.1"/>
    </source>
</evidence>
<reference evidence="2 3" key="1">
    <citation type="journal article" date="2020" name="Cell Host Microbe">
        <title>Functional and Genomic Variation between Human-Derived Isolates of Lachnospiraceae Reveals Inter- and Intra-Species Diversity.</title>
        <authorList>
            <person name="Sorbara M.T."/>
            <person name="Littmann E.R."/>
            <person name="Fontana E."/>
            <person name="Moody T.U."/>
            <person name="Kohout C.E."/>
            <person name="Gjonbalaj M."/>
            <person name="Eaton V."/>
            <person name="Seok R."/>
            <person name="Leiner I.M."/>
            <person name="Pamer E.G."/>
        </authorList>
    </citation>
    <scope>NUCLEOTIDE SEQUENCE [LARGE SCALE GENOMIC DNA]</scope>
    <source>
        <strain evidence="2 3">MSK.17.74</strain>
    </source>
</reference>
<gene>
    <name evidence="2" type="ORF">G5B17_19865</name>
</gene>
<comment type="caution">
    <text evidence="2">The sequence shown here is derived from an EMBL/GenBank/DDBJ whole genome shotgun (WGS) entry which is preliminary data.</text>
</comment>
<feature type="transmembrane region" description="Helical" evidence="1">
    <location>
        <begin position="106"/>
        <end position="123"/>
    </location>
</feature>
<proteinExistence type="predicted"/>
<keyword evidence="1" id="KW-0812">Transmembrane</keyword>
<protein>
    <recommendedName>
        <fullName evidence="4">Sporulation protein</fullName>
    </recommendedName>
</protein>
<sequence length="258" mass="29536">MKRALLASLDAWQKYWGNGFYVYLLLAACLYFLVFGRKKERSRILSGYIVVFLAVFFCPVTAYIIQKCIGRSVYWRVLWILPAVPLIAYAGTCLIKKVGASRPRQYILLIFIAAVLAFCGTGLNKDGFYKKVQNVQKIPDEVVSICNLINEQKEENEEIYLATDDKIASYVRVYDPSIKMPYGRGGKGASGKKAARWLHKQLVAEVPVIKKVVKNAKRLKCNYLVFPVPSKKKQLYMETKGFYLIGQVNEYGIFKYYE</sequence>
<feature type="transmembrane region" description="Helical" evidence="1">
    <location>
        <begin position="20"/>
        <end position="36"/>
    </location>
</feature>
<dbReference type="Proteomes" id="UP001644719">
    <property type="component" value="Unassembled WGS sequence"/>
</dbReference>
<name>A0ABX2HC05_9FIRM</name>
<dbReference type="EMBL" id="JAAITS010000091">
    <property type="protein sequence ID" value="NSG87603.1"/>
    <property type="molecule type" value="Genomic_DNA"/>
</dbReference>
<evidence type="ECO:0008006" key="4">
    <source>
        <dbReference type="Google" id="ProtNLM"/>
    </source>
</evidence>
<evidence type="ECO:0000313" key="3">
    <source>
        <dbReference type="Proteomes" id="UP001644719"/>
    </source>
</evidence>
<accession>A0ABX2HC05</accession>
<dbReference type="PROSITE" id="PS51257">
    <property type="entry name" value="PROKAR_LIPOPROTEIN"/>
    <property type="match status" value="1"/>
</dbReference>
<keyword evidence="1" id="KW-1133">Transmembrane helix</keyword>
<evidence type="ECO:0000256" key="1">
    <source>
        <dbReference type="SAM" id="Phobius"/>
    </source>
</evidence>
<feature type="transmembrane region" description="Helical" evidence="1">
    <location>
        <begin position="77"/>
        <end position="94"/>
    </location>
</feature>